<proteinExistence type="predicted"/>
<dbReference type="AlphaFoldDB" id="A0AAF0V0F2"/>
<reference evidence="3" key="1">
    <citation type="submission" date="2023-08" db="EMBL/GenBank/DDBJ databases">
        <title>A de novo genome assembly of Solanum verrucosum Schlechtendal, a Mexican diploid species geographically isolated from the other diploid A-genome species in potato relatives.</title>
        <authorList>
            <person name="Hosaka K."/>
        </authorList>
    </citation>
    <scope>NUCLEOTIDE SEQUENCE</scope>
    <source>
        <tissue evidence="3">Young leaves</tissue>
    </source>
</reference>
<name>A0AAF0V0F2_SOLVR</name>
<protein>
    <recommendedName>
        <fullName evidence="2">Retrotransposon gag domain-containing protein</fullName>
    </recommendedName>
</protein>
<dbReference type="EMBL" id="CP133622">
    <property type="protein sequence ID" value="WMV54508.1"/>
    <property type="molecule type" value="Genomic_DNA"/>
</dbReference>
<accession>A0AAF0V0F2</accession>
<organism evidence="3 4">
    <name type="scientific">Solanum verrucosum</name>
    <dbReference type="NCBI Taxonomy" id="315347"/>
    <lineage>
        <taxon>Eukaryota</taxon>
        <taxon>Viridiplantae</taxon>
        <taxon>Streptophyta</taxon>
        <taxon>Embryophyta</taxon>
        <taxon>Tracheophyta</taxon>
        <taxon>Spermatophyta</taxon>
        <taxon>Magnoliopsida</taxon>
        <taxon>eudicotyledons</taxon>
        <taxon>Gunneridae</taxon>
        <taxon>Pentapetalae</taxon>
        <taxon>asterids</taxon>
        <taxon>lamiids</taxon>
        <taxon>Solanales</taxon>
        <taxon>Solanaceae</taxon>
        <taxon>Solanoideae</taxon>
        <taxon>Solaneae</taxon>
        <taxon>Solanum</taxon>
    </lineage>
</organism>
<gene>
    <name evidence="3" type="ORF">MTR67_047893</name>
</gene>
<feature type="domain" description="Retrotransposon gag" evidence="2">
    <location>
        <begin position="67"/>
        <end position="158"/>
    </location>
</feature>
<evidence type="ECO:0000313" key="4">
    <source>
        <dbReference type="Proteomes" id="UP001234989"/>
    </source>
</evidence>
<dbReference type="Pfam" id="PF03732">
    <property type="entry name" value="Retrotrans_gag"/>
    <property type="match status" value="1"/>
</dbReference>
<evidence type="ECO:0000313" key="3">
    <source>
        <dbReference type="EMBL" id="WMV54508.1"/>
    </source>
</evidence>
<feature type="region of interest" description="Disordered" evidence="1">
    <location>
        <begin position="188"/>
        <end position="208"/>
    </location>
</feature>
<dbReference type="InterPro" id="IPR005162">
    <property type="entry name" value="Retrotrans_gag_dom"/>
</dbReference>
<sequence>MKIEVVALVNPRVGTTTTRVRDFIRMNPLEFHGSNIEEYPQQFIDEVYKVLMIMGVTPIEKVELEAYQLKGVAQVWFNQLKEDRVVNKGPLDWEKFKVAFLDRFFPLEMREAKALEFINLRQGDMSMKEYSLKFTQLSQYSPTMVADPRARMSKFVLGASVLMVKECLTAMLVKEIDVSHLMVHAQQIEEEKSKDKPRDSKRARRDDS</sequence>
<dbReference type="Proteomes" id="UP001234989">
    <property type="component" value="Chromosome 11"/>
</dbReference>
<keyword evidence="4" id="KW-1185">Reference proteome</keyword>
<evidence type="ECO:0000259" key="2">
    <source>
        <dbReference type="Pfam" id="PF03732"/>
    </source>
</evidence>
<evidence type="ECO:0000256" key="1">
    <source>
        <dbReference type="SAM" id="MobiDB-lite"/>
    </source>
</evidence>